<feature type="compositionally biased region" description="Low complexity" evidence="7">
    <location>
        <begin position="89"/>
        <end position="108"/>
    </location>
</feature>
<dbReference type="InterPro" id="IPR000089">
    <property type="entry name" value="Biotin_lipoyl"/>
</dbReference>
<gene>
    <name evidence="10" type="ORF">NOSIN_21715</name>
</gene>
<dbReference type="RefSeq" id="WP_077692555.1">
    <property type="nucleotide sequence ID" value="NZ_MCOK01000001.1"/>
</dbReference>
<feature type="region of interest" description="Disordered" evidence="7">
    <location>
        <begin position="76"/>
        <end position="191"/>
    </location>
</feature>
<dbReference type="OrthoDB" id="9805770at2"/>
<evidence type="ECO:0000256" key="2">
    <source>
        <dbReference type="ARBA" id="ARBA00007317"/>
    </source>
</evidence>
<dbReference type="GO" id="GO:0005737">
    <property type="term" value="C:cytoplasm"/>
    <property type="evidence" value="ECO:0007669"/>
    <property type="project" value="TreeGrafter"/>
</dbReference>
<feature type="domain" description="Lipoyl-binding" evidence="8">
    <location>
        <begin position="3"/>
        <end position="78"/>
    </location>
</feature>
<feature type="compositionally biased region" description="Low complexity" evidence="7">
    <location>
        <begin position="232"/>
        <end position="243"/>
    </location>
</feature>
<keyword evidence="11" id="KW-1185">Reference proteome</keyword>
<dbReference type="STRING" id="501010.NOSIN_21715"/>
<proteinExistence type="inferred from homology"/>
<dbReference type="CDD" id="cd06849">
    <property type="entry name" value="lipoyl_domain"/>
    <property type="match status" value="1"/>
</dbReference>
<feature type="domain" description="Peripheral subunit-binding (PSBD)" evidence="9">
    <location>
        <begin position="191"/>
        <end position="228"/>
    </location>
</feature>
<evidence type="ECO:0000313" key="11">
    <source>
        <dbReference type="Proteomes" id="UP000189004"/>
    </source>
</evidence>
<dbReference type="SUPFAM" id="SSF52777">
    <property type="entry name" value="CoA-dependent acyltransferases"/>
    <property type="match status" value="1"/>
</dbReference>
<dbReference type="InterPro" id="IPR023213">
    <property type="entry name" value="CAT-like_dom_sf"/>
</dbReference>
<dbReference type="PROSITE" id="PS50968">
    <property type="entry name" value="BIOTINYL_LIPOYL"/>
    <property type="match status" value="1"/>
</dbReference>
<evidence type="ECO:0000256" key="3">
    <source>
        <dbReference type="ARBA" id="ARBA00022679"/>
    </source>
</evidence>
<dbReference type="Gene3D" id="2.40.50.100">
    <property type="match status" value="1"/>
</dbReference>
<keyword evidence="5 6" id="KW-0012">Acyltransferase</keyword>
<comment type="cofactor">
    <cofactor evidence="1 6">
        <name>(R)-lipoate</name>
        <dbReference type="ChEBI" id="CHEBI:83088"/>
    </cofactor>
</comment>
<comment type="similarity">
    <text evidence="2 6">Belongs to the 2-oxoacid dehydrogenase family.</text>
</comment>
<name>A0A1V3C646_9ACTN</name>
<feature type="region of interest" description="Disordered" evidence="7">
    <location>
        <begin position="232"/>
        <end position="261"/>
    </location>
</feature>
<dbReference type="SUPFAM" id="SSF51230">
    <property type="entry name" value="Single hybrid motif"/>
    <property type="match status" value="1"/>
</dbReference>
<dbReference type="InterPro" id="IPR036625">
    <property type="entry name" value="E3-bd_dom_sf"/>
</dbReference>
<dbReference type="Pfam" id="PF00198">
    <property type="entry name" value="2-oxoacid_dh"/>
    <property type="match status" value="1"/>
</dbReference>
<comment type="caution">
    <text evidence="10">The sequence shown here is derived from an EMBL/GenBank/DDBJ whole genome shotgun (WGS) entry which is preliminary data.</text>
</comment>
<keyword evidence="4 6" id="KW-0450">Lipoyl</keyword>
<protein>
    <recommendedName>
        <fullName evidence="6">Dihydrolipoamide acetyltransferase component of pyruvate dehydrogenase complex</fullName>
        <ecNumber evidence="6">2.3.1.-</ecNumber>
    </recommendedName>
</protein>
<evidence type="ECO:0000256" key="6">
    <source>
        <dbReference type="RuleBase" id="RU003423"/>
    </source>
</evidence>
<evidence type="ECO:0000256" key="7">
    <source>
        <dbReference type="SAM" id="MobiDB-lite"/>
    </source>
</evidence>
<dbReference type="InterPro" id="IPR001078">
    <property type="entry name" value="2-oxoacid_DH_actylTfrase"/>
</dbReference>
<evidence type="ECO:0000256" key="1">
    <source>
        <dbReference type="ARBA" id="ARBA00001938"/>
    </source>
</evidence>
<feature type="compositionally biased region" description="Basic and acidic residues" evidence="7">
    <location>
        <begin position="109"/>
        <end position="119"/>
    </location>
</feature>
<feature type="compositionally biased region" description="Polar residues" evidence="7">
    <location>
        <begin position="159"/>
        <end position="175"/>
    </location>
</feature>
<dbReference type="GO" id="GO:0031405">
    <property type="term" value="F:lipoic acid binding"/>
    <property type="evidence" value="ECO:0007669"/>
    <property type="project" value="TreeGrafter"/>
</dbReference>
<dbReference type="PANTHER" id="PTHR43178">
    <property type="entry name" value="DIHYDROLIPOAMIDE ACETYLTRANSFERASE COMPONENT OF PYRUVATE DEHYDROGENASE COMPLEX"/>
    <property type="match status" value="1"/>
</dbReference>
<sequence>MTTRTFDLPDLGEGLTEAEVVRWLVAVGDTVAVDQPVVEVETAKSIVEVPSPFAGTVSTLHGEEGQVLEVGGPLISVADGSADEPAAVAGSDAGSEAPAGSGPAAPVSAEERYREEERAGSGSGNVLIGYGTPEAQASGRRRRPRNRPPARPAQPAQPVQSDGPGTTPASASAPVSGNGAPAPAATRPPLVTSPLVRQMAREAGLRISEVPGSGPGGLITRRDVRAAIDAARSSATRSPAAPADEPSVEHTPAAPAPVPAGAVDARTGLAESRREPMNGFRRSVAASLSRSRREIPEATVWVDVDATELVRLRRSQPSGPGLLSYVARFVLAGLRAHPELNGLVDTERGELVQYDGVNLGLAVQSDRGLVAPAVMGAHRLTTLELDAEIRRVTAAAREGRMSPAEMTGGTFTLNNYGSLRVDGSAAIINHPQVAILGLGRIMDRPWVVDGELTVRKITQLSFAFDHRVCDGGAAAGFMRVVADAMEDPAAAIARM</sequence>
<dbReference type="GO" id="GO:0016407">
    <property type="term" value="F:acetyltransferase activity"/>
    <property type="evidence" value="ECO:0007669"/>
    <property type="project" value="TreeGrafter"/>
</dbReference>
<dbReference type="InterPro" id="IPR050743">
    <property type="entry name" value="2-oxoacid_DH_E2_comp"/>
</dbReference>
<dbReference type="PROSITE" id="PS51826">
    <property type="entry name" value="PSBD"/>
    <property type="match status" value="1"/>
</dbReference>
<feature type="compositionally biased region" description="Basic residues" evidence="7">
    <location>
        <begin position="139"/>
        <end position="148"/>
    </location>
</feature>
<dbReference type="Pfam" id="PF00364">
    <property type="entry name" value="Biotin_lipoyl"/>
    <property type="match status" value="1"/>
</dbReference>
<evidence type="ECO:0000313" key="10">
    <source>
        <dbReference type="EMBL" id="OOC56118.1"/>
    </source>
</evidence>
<dbReference type="Gene3D" id="3.30.559.10">
    <property type="entry name" value="Chloramphenicol acetyltransferase-like domain"/>
    <property type="match status" value="1"/>
</dbReference>
<dbReference type="PANTHER" id="PTHR43178:SF5">
    <property type="entry name" value="LIPOAMIDE ACYLTRANSFERASE COMPONENT OF BRANCHED-CHAIN ALPHA-KETO ACID DEHYDROGENASE COMPLEX, MITOCHONDRIAL"/>
    <property type="match status" value="1"/>
</dbReference>
<evidence type="ECO:0000259" key="9">
    <source>
        <dbReference type="PROSITE" id="PS51826"/>
    </source>
</evidence>
<dbReference type="Proteomes" id="UP000189004">
    <property type="component" value="Unassembled WGS sequence"/>
</dbReference>
<keyword evidence="3 6" id="KW-0808">Transferase</keyword>
<dbReference type="AlphaFoldDB" id="A0A1V3C646"/>
<evidence type="ECO:0000256" key="5">
    <source>
        <dbReference type="ARBA" id="ARBA00023315"/>
    </source>
</evidence>
<evidence type="ECO:0000259" key="8">
    <source>
        <dbReference type="PROSITE" id="PS50968"/>
    </source>
</evidence>
<dbReference type="EMBL" id="MCOK01000001">
    <property type="protein sequence ID" value="OOC56118.1"/>
    <property type="molecule type" value="Genomic_DNA"/>
</dbReference>
<organism evidence="10 11">
    <name type="scientific">Nocardiopsis sinuspersici</name>
    <dbReference type="NCBI Taxonomy" id="501010"/>
    <lineage>
        <taxon>Bacteria</taxon>
        <taxon>Bacillati</taxon>
        <taxon>Actinomycetota</taxon>
        <taxon>Actinomycetes</taxon>
        <taxon>Streptosporangiales</taxon>
        <taxon>Nocardiopsidaceae</taxon>
        <taxon>Nocardiopsis</taxon>
    </lineage>
</organism>
<dbReference type="InterPro" id="IPR004167">
    <property type="entry name" value="PSBD"/>
</dbReference>
<dbReference type="Gene3D" id="4.10.320.10">
    <property type="entry name" value="E3-binding domain"/>
    <property type="match status" value="1"/>
</dbReference>
<reference evidence="11" key="1">
    <citation type="submission" date="2016-08" db="EMBL/GenBank/DDBJ databases">
        <authorList>
            <person name="Tokovenko B."/>
            <person name="Kalinowski J."/>
        </authorList>
    </citation>
    <scope>NUCLEOTIDE SEQUENCE [LARGE SCALE GENOMIC DNA]</scope>
    <source>
        <strain evidence="11">UTMC102</strain>
    </source>
</reference>
<accession>A0A1V3C646</accession>
<dbReference type="Pfam" id="PF02817">
    <property type="entry name" value="E3_binding"/>
    <property type="match status" value="1"/>
</dbReference>
<dbReference type="PROSITE" id="PS00189">
    <property type="entry name" value="LIPOYL"/>
    <property type="match status" value="1"/>
</dbReference>
<dbReference type="InterPro" id="IPR011053">
    <property type="entry name" value="Single_hybrid_motif"/>
</dbReference>
<dbReference type="EC" id="2.3.1.-" evidence="6"/>
<dbReference type="InterPro" id="IPR003016">
    <property type="entry name" value="2-oxoA_DH_lipoyl-BS"/>
</dbReference>
<dbReference type="SUPFAM" id="SSF47005">
    <property type="entry name" value="Peripheral subunit-binding domain of 2-oxo acid dehydrogenase complex"/>
    <property type="match status" value="1"/>
</dbReference>
<evidence type="ECO:0000256" key="4">
    <source>
        <dbReference type="ARBA" id="ARBA00022823"/>
    </source>
</evidence>